<feature type="transmembrane region" description="Helical" evidence="1">
    <location>
        <begin position="55"/>
        <end position="76"/>
    </location>
</feature>
<dbReference type="EMBL" id="JACXSS010000001">
    <property type="protein sequence ID" value="MBD9358889.1"/>
    <property type="molecule type" value="Genomic_DNA"/>
</dbReference>
<dbReference type="Pfam" id="PF06197">
    <property type="entry name" value="DUF998"/>
    <property type="match status" value="1"/>
</dbReference>
<feature type="transmembrane region" description="Helical" evidence="1">
    <location>
        <begin position="147"/>
        <end position="167"/>
    </location>
</feature>
<accession>A0ABR9D6Y8</accession>
<reference evidence="2 3" key="1">
    <citation type="submission" date="2020-09" db="EMBL/GenBank/DDBJ databases">
        <title>Methylomonas albis sp. nov. and Methylomonas fluvii sp. nov.: Two cold-adapted methanotrophs from the River Elbe and an amended description of Methylovulum psychrotolerans strain Eb1.</title>
        <authorList>
            <person name="Bussmann I.K."/>
            <person name="Klings K.-W."/>
            <person name="Warnstedt J."/>
            <person name="Hoppert M."/>
            <person name="Saborowski A."/>
            <person name="Horn F."/>
            <person name="Liebner S."/>
        </authorList>
    </citation>
    <scope>NUCLEOTIDE SEQUENCE [LARGE SCALE GENOMIC DNA]</scope>
    <source>
        <strain evidence="2 3">EbA</strain>
    </source>
</reference>
<organism evidence="2 3">
    <name type="scientific">Methylomonas albis</name>
    <dbReference type="NCBI Taxonomy" id="1854563"/>
    <lineage>
        <taxon>Bacteria</taxon>
        <taxon>Pseudomonadati</taxon>
        <taxon>Pseudomonadota</taxon>
        <taxon>Gammaproteobacteria</taxon>
        <taxon>Methylococcales</taxon>
        <taxon>Methylococcaceae</taxon>
        <taxon>Methylomonas</taxon>
    </lineage>
</organism>
<evidence type="ECO:0000313" key="2">
    <source>
        <dbReference type="EMBL" id="MBD9358889.1"/>
    </source>
</evidence>
<dbReference type="InterPro" id="IPR009339">
    <property type="entry name" value="DUF998"/>
</dbReference>
<sequence length="204" mass="21844">MNLRRFGIYCGIAAPLIWLSLISLAGAMRPEFSHSYQYISELGERGSSTEIPMRYIGFEFAGVLYVCFATALPASLREGWRSALVAVFIGLDGLGRVGAGVFACDPGCDGLSSSQELHRLFATTGFSSAILAAIACGIVFRGHAWLGILSVYSIGSGILAAIFLLLMTWDTNPIQTPGLFEHLATGVLSLWLLVFAARLSRAST</sequence>
<feature type="transmembrane region" description="Helical" evidence="1">
    <location>
        <begin position="120"/>
        <end position="140"/>
    </location>
</feature>
<gene>
    <name evidence="2" type="ORF">IE877_23975</name>
</gene>
<keyword evidence="1" id="KW-0812">Transmembrane</keyword>
<evidence type="ECO:0000313" key="3">
    <source>
        <dbReference type="Proteomes" id="UP000652176"/>
    </source>
</evidence>
<feature type="transmembrane region" description="Helical" evidence="1">
    <location>
        <begin position="179"/>
        <end position="199"/>
    </location>
</feature>
<proteinExistence type="predicted"/>
<comment type="caution">
    <text evidence="2">The sequence shown here is derived from an EMBL/GenBank/DDBJ whole genome shotgun (WGS) entry which is preliminary data.</text>
</comment>
<dbReference type="RefSeq" id="WP_192377076.1">
    <property type="nucleotide sequence ID" value="NZ_CAJHIV010000001.1"/>
</dbReference>
<dbReference type="Proteomes" id="UP000652176">
    <property type="component" value="Unassembled WGS sequence"/>
</dbReference>
<evidence type="ECO:0000256" key="1">
    <source>
        <dbReference type="SAM" id="Phobius"/>
    </source>
</evidence>
<keyword evidence="1" id="KW-1133">Transmembrane helix</keyword>
<feature type="transmembrane region" description="Helical" evidence="1">
    <location>
        <begin position="6"/>
        <end position="27"/>
    </location>
</feature>
<keyword evidence="3" id="KW-1185">Reference proteome</keyword>
<protein>
    <submittedName>
        <fullName evidence="2">DUF998 domain-containing protein</fullName>
    </submittedName>
</protein>
<name>A0ABR9D6Y8_9GAMM</name>
<keyword evidence="1" id="KW-0472">Membrane</keyword>